<keyword evidence="2" id="KW-0472">Membrane</keyword>
<keyword evidence="4" id="KW-1185">Reference proteome</keyword>
<sequence>MDPKEGGPGGEEEKRGPQKETHRWVVERTLSWLSKCRSLLTRYNKQARYYLGLAQFACALLWFRRLLRTRADRVLR</sequence>
<gene>
    <name evidence="3" type="ORF">ASNO1_02830</name>
</gene>
<keyword evidence="2" id="KW-1133">Transmembrane helix</keyword>
<feature type="region of interest" description="Disordered" evidence="1">
    <location>
        <begin position="1"/>
        <end position="22"/>
    </location>
</feature>
<proteinExistence type="predicted"/>
<protein>
    <recommendedName>
        <fullName evidence="5">Transposase DDE domain-containing protein</fullName>
    </recommendedName>
</protein>
<evidence type="ECO:0000256" key="2">
    <source>
        <dbReference type="SAM" id="Phobius"/>
    </source>
</evidence>
<comment type="caution">
    <text evidence="3">The sequence shown here is derived from an EMBL/GenBank/DDBJ whole genome shotgun (WGS) entry which is preliminary data.</text>
</comment>
<dbReference type="PANTHER" id="PTHR30007">
    <property type="entry name" value="PHP DOMAIN PROTEIN"/>
    <property type="match status" value="1"/>
</dbReference>
<dbReference type="Proteomes" id="UP001342631">
    <property type="component" value="Unassembled WGS sequence"/>
</dbReference>
<evidence type="ECO:0000313" key="4">
    <source>
        <dbReference type="Proteomes" id="UP001342631"/>
    </source>
</evidence>
<organism evidence="3 4">
    <name type="scientific">Corallococcus caeni</name>
    <dbReference type="NCBI Taxonomy" id="3082388"/>
    <lineage>
        <taxon>Bacteria</taxon>
        <taxon>Pseudomonadati</taxon>
        <taxon>Myxococcota</taxon>
        <taxon>Myxococcia</taxon>
        <taxon>Myxococcales</taxon>
        <taxon>Cystobacterineae</taxon>
        <taxon>Myxococcaceae</taxon>
        <taxon>Corallococcus</taxon>
    </lineage>
</organism>
<accession>A0ABQ6QJ06</accession>
<evidence type="ECO:0008006" key="5">
    <source>
        <dbReference type="Google" id="ProtNLM"/>
    </source>
</evidence>
<feature type="transmembrane region" description="Helical" evidence="2">
    <location>
        <begin position="49"/>
        <end position="67"/>
    </location>
</feature>
<keyword evidence="2" id="KW-0812">Transmembrane</keyword>
<name>A0ABQ6QJ06_9BACT</name>
<evidence type="ECO:0000313" key="3">
    <source>
        <dbReference type="EMBL" id="GMU04031.1"/>
    </source>
</evidence>
<evidence type="ECO:0000256" key="1">
    <source>
        <dbReference type="SAM" id="MobiDB-lite"/>
    </source>
</evidence>
<dbReference type="EMBL" id="BTTX01000001">
    <property type="protein sequence ID" value="GMU04031.1"/>
    <property type="molecule type" value="Genomic_DNA"/>
</dbReference>
<reference evidence="3 4" key="1">
    <citation type="journal article" date="2024" name="Arch. Microbiol.">
        <title>Corallococcus caeni sp. nov., a novel myxobacterium isolated from activated sludge.</title>
        <authorList>
            <person name="Tomita S."/>
            <person name="Nakai R."/>
            <person name="Kuroda K."/>
            <person name="Kurashita H."/>
            <person name="Hatamoto M."/>
            <person name="Yamaguchi T."/>
            <person name="Narihiro T."/>
        </authorList>
    </citation>
    <scope>NUCLEOTIDE SEQUENCE [LARGE SCALE GENOMIC DNA]</scope>
    <source>
        <strain evidence="3 4">NO1</strain>
    </source>
</reference>